<organism evidence="1 2">
    <name type="scientific">Potamilus streckersoni</name>
    <dbReference type="NCBI Taxonomy" id="2493646"/>
    <lineage>
        <taxon>Eukaryota</taxon>
        <taxon>Metazoa</taxon>
        <taxon>Spiralia</taxon>
        <taxon>Lophotrochozoa</taxon>
        <taxon>Mollusca</taxon>
        <taxon>Bivalvia</taxon>
        <taxon>Autobranchia</taxon>
        <taxon>Heteroconchia</taxon>
        <taxon>Palaeoheterodonta</taxon>
        <taxon>Unionida</taxon>
        <taxon>Unionoidea</taxon>
        <taxon>Unionidae</taxon>
        <taxon>Ambleminae</taxon>
        <taxon>Lampsilini</taxon>
        <taxon>Potamilus</taxon>
    </lineage>
</organism>
<evidence type="ECO:0000313" key="2">
    <source>
        <dbReference type="Proteomes" id="UP001195483"/>
    </source>
</evidence>
<reference evidence="1" key="3">
    <citation type="submission" date="2023-05" db="EMBL/GenBank/DDBJ databases">
        <authorList>
            <person name="Smith C.H."/>
        </authorList>
    </citation>
    <scope>NUCLEOTIDE SEQUENCE</scope>
    <source>
        <strain evidence="1">CHS0354</strain>
        <tissue evidence="1">Mantle</tissue>
    </source>
</reference>
<evidence type="ECO:0000313" key="1">
    <source>
        <dbReference type="EMBL" id="KAK3582918.1"/>
    </source>
</evidence>
<sequence>MLGTIELNEKEYLGDMTDEVCFLEECLSELTNIFSDYTEKSLETLFPTPKGKTKKNVKTGHQYIMDVAKEIRRLQAENLYLRTTLDGIYTNVINGDETKLKELKIPKSMMGDQLLLEVEANIKEVTEKFQEIKT</sequence>
<proteinExistence type="predicted"/>
<comment type="caution">
    <text evidence="1">The sequence shown here is derived from an EMBL/GenBank/DDBJ whole genome shotgun (WGS) entry which is preliminary data.</text>
</comment>
<name>A0AAE0S0E4_9BIVA</name>
<gene>
    <name evidence="1" type="ORF">CHS0354_009725</name>
</gene>
<dbReference type="EMBL" id="JAEAOA010000619">
    <property type="protein sequence ID" value="KAK3582918.1"/>
    <property type="molecule type" value="Genomic_DNA"/>
</dbReference>
<dbReference type="Proteomes" id="UP001195483">
    <property type="component" value="Unassembled WGS sequence"/>
</dbReference>
<protein>
    <submittedName>
        <fullName evidence="1">Uncharacterized protein</fullName>
    </submittedName>
</protein>
<dbReference type="AlphaFoldDB" id="A0AAE0S0E4"/>
<accession>A0AAE0S0E4</accession>
<keyword evidence="2" id="KW-1185">Reference proteome</keyword>
<reference evidence="1" key="1">
    <citation type="journal article" date="2021" name="Genome Biol. Evol.">
        <title>A High-Quality Reference Genome for a Parasitic Bivalve with Doubly Uniparental Inheritance (Bivalvia: Unionida).</title>
        <authorList>
            <person name="Smith C.H."/>
        </authorList>
    </citation>
    <scope>NUCLEOTIDE SEQUENCE</scope>
    <source>
        <strain evidence="1">CHS0354</strain>
    </source>
</reference>
<reference evidence="1" key="2">
    <citation type="journal article" date="2021" name="Genome Biol. Evol.">
        <title>Developing a high-quality reference genome for a parasitic bivalve with doubly uniparental inheritance (Bivalvia: Unionida).</title>
        <authorList>
            <person name="Smith C.H."/>
        </authorList>
    </citation>
    <scope>NUCLEOTIDE SEQUENCE</scope>
    <source>
        <strain evidence="1">CHS0354</strain>
        <tissue evidence="1">Mantle</tissue>
    </source>
</reference>